<dbReference type="EMBL" id="JAGIOF010000001">
    <property type="protein sequence ID" value="MBP2385858.1"/>
    <property type="molecule type" value="Genomic_DNA"/>
</dbReference>
<evidence type="ECO:0000256" key="2">
    <source>
        <dbReference type="ARBA" id="ARBA00023315"/>
    </source>
</evidence>
<dbReference type="SUPFAM" id="SSF55729">
    <property type="entry name" value="Acyl-CoA N-acyltransferases (Nat)"/>
    <property type="match status" value="1"/>
</dbReference>
<dbReference type="InterPro" id="IPR016181">
    <property type="entry name" value="Acyl_CoA_acyltransferase"/>
</dbReference>
<gene>
    <name evidence="4" type="ORF">JOF47_001369</name>
</gene>
<reference evidence="4 5" key="1">
    <citation type="submission" date="2021-03" db="EMBL/GenBank/DDBJ databases">
        <title>Sequencing the genomes of 1000 actinobacteria strains.</title>
        <authorList>
            <person name="Klenk H.-P."/>
        </authorList>
    </citation>
    <scope>NUCLEOTIDE SEQUENCE [LARGE SCALE GENOMIC DNA]</scope>
    <source>
        <strain evidence="4 5">DSM 15797</strain>
    </source>
</reference>
<dbReference type="Pfam" id="PF00583">
    <property type="entry name" value="Acetyltransf_1"/>
    <property type="match status" value="1"/>
</dbReference>
<dbReference type="InterPro" id="IPR050832">
    <property type="entry name" value="Bact_Acetyltransf"/>
</dbReference>
<evidence type="ECO:0000256" key="1">
    <source>
        <dbReference type="ARBA" id="ARBA00022679"/>
    </source>
</evidence>
<dbReference type="Gene3D" id="3.40.630.30">
    <property type="match status" value="1"/>
</dbReference>
<evidence type="ECO:0000313" key="4">
    <source>
        <dbReference type="EMBL" id="MBP2385858.1"/>
    </source>
</evidence>
<name>A0ABS4XBK9_9MICC</name>
<dbReference type="RefSeq" id="WP_209996816.1">
    <property type="nucleotide sequence ID" value="NZ_BAAAJY010000003.1"/>
</dbReference>
<sequence length="158" mass="17877">MVLIEIDDPRQKDIRQLLDEHLVDMLATSPVESVHALEHSALSGQDVTFWTAREDDELLSCGALKQFASDRGEIKSMRTTSAARGQGIASQLLSRIVVEARQRSYRFLYLETGSDEFFAPARRLYGRHGFTECQPFGNYVLDPHSVFMRLDLLDGNQS</sequence>
<protein>
    <submittedName>
        <fullName evidence="4">Acetyltransferase</fullName>
        <ecNumber evidence="4">2.3.1.-</ecNumber>
    </submittedName>
</protein>
<organism evidence="4 5">
    <name type="scientific">Paeniglutamicibacter kerguelensis</name>
    <dbReference type="NCBI Taxonomy" id="254788"/>
    <lineage>
        <taxon>Bacteria</taxon>
        <taxon>Bacillati</taxon>
        <taxon>Actinomycetota</taxon>
        <taxon>Actinomycetes</taxon>
        <taxon>Micrococcales</taxon>
        <taxon>Micrococcaceae</taxon>
        <taxon>Paeniglutamicibacter</taxon>
    </lineage>
</organism>
<keyword evidence="5" id="KW-1185">Reference proteome</keyword>
<dbReference type="PANTHER" id="PTHR43877:SF5">
    <property type="entry name" value="BLL8307 PROTEIN"/>
    <property type="match status" value="1"/>
</dbReference>
<keyword evidence="2 4" id="KW-0012">Acyltransferase</keyword>
<dbReference type="GO" id="GO:0016746">
    <property type="term" value="F:acyltransferase activity"/>
    <property type="evidence" value="ECO:0007669"/>
    <property type="project" value="UniProtKB-KW"/>
</dbReference>
<accession>A0ABS4XBK9</accession>
<dbReference type="PROSITE" id="PS51186">
    <property type="entry name" value="GNAT"/>
    <property type="match status" value="1"/>
</dbReference>
<dbReference type="InterPro" id="IPR000182">
    <property type="entry name" value="GNAT_dom"/>
</dbReference>
<proteinExistence type="predicted"/>
<dbReference type="Proteomes" id="UP001296993">
    <property type="component" value="Unassembled WGS sequence"/>
</dbReference>
<comment type="caution">
    <text evidence="4">The sequence shown here is derived from an EMBL/GenBank/DDBJ whole genome shotgun (WGS) entry which is preliminary data.</text>
</comment>
<evidence type="ECO:0000259" key="3">
    <source>
        <dbReference type="PROSITE" id="PS51186"/>
    </source>
</evidence>
<keyword evidence="1 4" id="KW-0808">Transferase</keyword>
<dbReference type="PANTHER" id="PTHR43877">
    <property type="entry name" value="AMINOALKYLPHOSPHONATE N-ACETYLTRANSFERASE-RELATED-RELATED"/>
    <property type="match status" value="1"/>
</dbReference>
<dbReference type="EC" id="2.3.1.-" evidence="4"/>
<dbReference type="CDD" id="cd04301">
    <property type="entry name" value="NAT_SF"/>
    <property type="match status" value="1"/>
</dbReference>
<evidence type="ECO:0000313" key="5">
    <source>
        <dbReference type="Proteomes" id="UP001296993"/>
    </source>
</evidence>
<feature type="domain" description="N-acetyltransferase" evidence="3">
    <location>
        <begin position="4"/>
        <end position="153"/>
    </location>
</feature>